<evidence type="ECO:0000256" key="6">
    <source>
        <dbReference type="SAM" id="Phobius"/>
    </source>
</evidence>
<feature type="transmembrane region" description="Helical" evidence="6">
    <location>
        <begin position="300"/>
        <end position="326"/>
    </location>
</feature>
<feature type="transmembrane region" description="Helical" evidence="6">
    <location>
        <begin position="364"/>
        <end position="385"/>
    </location>
</feature>
<reference evidence="8 9" key="1">
    <citation type="journal article" date="2019" name="Sci. Rep.">
        <title>Comparative genomics of chytrid fungi reveal insights into the obligate biotrophic and pathogenic lifestyle of Synchytrium endobioticum.</title>
        <authorList>
            <person name="van de Vossenberg B.T.L.H."/>
            <person name="Warris S."/>
            <person name="Nguyen H.D.T."/>
            <person name="van Gent-Pelzer M.P.E."/>
            <person name="Joly D.L."/>
            <person name="van de Geest H.C."/>
            <person name="Bonants P.J.M."/>
            <person name="Smith D.S."/>
            <person name="Levesque C.A."/>
            <person name="van der Lee T.A.J."/>
        </authorList>
    </citation>
    <scope>NUCLEOTIDE SEQUENCE [LARGE SCALE GENOMIC DNA]</scope>
    <source>
        <strain evidence="8 9">JEL517</strain>
    </source>
</reference>
<dbReference type="GO" id="GO:0016020">
    <property type="term" value="C:membrane"/>
    <property type="evidence" value="ECO:0007669"/>
    <property type="project" value="UniProtKB-SubCell"/>
</dbReference>
<feature type="transmembrane region" description="Helical" evidence="6">
    <location>
        <begin position="397"/>
        <end position="417"/>
    </location>
</feature>
<feature type="transmembrane region" description="Helical" evidence="6">
    <location>
        <begin position="205"/>
        <end position="225"/>
    </location>
</feature>
<dbReference type="EMBL" id="QEAO01000041">
    <property type="protein sequence ID" value="TPX31640.1"/>
    <property type="molecule type" value="Genomic_DNA"/>
</dbReference>
<feature type="transmembrane region" description="Helical" evidence="6">
    <location>
        <begin position="83"/>
        <end position="103"/>
    </location>
</feature>
<protein>
    <recommendedName>
        <fullName evidence="7">Major facilitator superfamily (MFS) profile domain-containing protein</fullName>
    </recommendedName>
</protein>
<comment type="subcellular location">
    <subcellularLocation>
        <location evidence="1">Membrane</location>
        <topology evidence="1">Multi-pass membrane protein</topology>
    </subcellularLocation>
</comment>
<dbReference type="OrthoDB" id="1935484at2759"/>
<feature type="transmembrane region" description="Helical" evidence="6">
    <location>
        <begin position="338"/>
        <end position="358"/>
    </location>
</feature>
<comment type="caution">
    <text evidence="8">The sequence shown here is derived from an EMBL/GenBank/DDBJ whole genome shotgun (WGS) entry which is preliminary data.</text>
</comment>
<evidence type="ECO:0000256" key="5">
    <source>
        <dbReference type="ARBA" id="ARBA00023136"/>
    </source>
</evidence>
<feature type="transmembrane region" description="Helical" evidence="6">
    <location>
        <begin position="273"/>
        <end position="294"/>
    </location>
</feature>
<dbReference type="InterPro" id="IPR011701">
    <property type="entry name" value="MFS"/>
</dbReference>
<keyword evidence="9" id="KW-1185">Reference proteome</keyword>
<feature type="domain" description="Major facilitator superfamily (MFS) profile" evidence="7">
    <location>
        <begin position="38"/>
        <end position="457"/>
    </location>
</feature>
<evidence type="ECO:0000313" key="8">
    <source>
        <dbReference type="EMBL" id="TPX31640.1"/>
    </source>
</evidence>
<dbReference type="PROSITE" id="PS50850">
    <property type="entry name" value="MFS"/>
    <property type="match status" value="1"/>
</dbReference>
<feature type="transmembrane region" description="Helical" evidence="6">
    <location>
        <begin position="172"/>
        <end position="193"/>
    </location>
</feature>
<dbReference type="Proteomes" id="UP000319731">
    <property type="component" value="Unassembled WGS sequence"/>
</dbReference>
<dbReference type="PANTHER" id="PTHR43791:SF36">
    <property type="entry name" value="TRANSPORTER, PUTATIVE (AFU_ORTHOLOGUE AFUA_6G08340)-RELATED"/>
    <property type="match status" value="1"/>
</dbReference>
<proteinExistence type="predicted"/>
<dbReference type="InterPro" id="IPR036259">
    <property type="entry name" value="MFS_trans_sf"/>
</dbReference>
<dbReference type="Pfam" id="PF07690">
    <property type="entry name" value="MFS_1"/>
    <property type="match status" value="1"/>
</dbReference>
<accession>A0A507BNG6</accession>
<gene>
    <name evidence="8" type="ORF">SmJEL517_g05053</name>
</gene>
<evidence type="ECO:0000256" key="2">
    <source>
        <dbReference type="ARBA" id="ARBA00022448"/>
    </source>
</evidence>
<keyword evidence="5 6" id="KW-0472">Membrane</keyword>
<dbReference type="GO" id="GO:0022857">
    <property type="term" value="F:transmembrane transporter activity"/>
    <property type="evidence" value="ECO:0007669"/>
    <property type="project" value="InterPro"/>
</dbReference>
<keyword evidence="2" id="KW-0813">Transport</keyword>
<dbReference type="InterPro" id="IPR020846">
    <property type="entry name" value="MFS_dom"/>
</dbReference>
<evidence type="ECO:0000259" key="7">
    <source>
        <dbReference type="PROSITE" id="PS50850"/>
    </source>
</evidence>
<keyword evidence="4 6" id="KW-1133">Transmembrane helix</keyword>
<evidence type="ECO:0000256" key="4">
    <source>
        <dbReference type="ARBA" id="ARBA00022989"/>
    </source>
</evidence>
<dbReference type="Gene3D" id="1.20.1250.20">
    <property type="entry name" value="MFS general substrate transporter like domains"/>
    <property type="match status" value="2"/>
</dbReference>
<dbReference type="PANTHER" id="PTHR43791">
    <property type="entry name" value="PERMEASE-RELATED"/>
    <property type="match status" value="1"/>
</dbReference>
<name>A0A507BNG6_9FUNG</name>
<dbReference type="STRING" id="1806994.A0A507BNG6"/>
<organism evidence="8 9">
    <name type="scientific">Synchytrium microbalum</name>
    <dbReference type="NCBI Taxonomy" id="1806994"/>
    <lineage>
        <taxon>Eukaryota</taxon>
        <taxon>Fungi</taxon>
        <taxon>Fungi incertae sedis</taxon>
        <taxon>Chytridiomycota</taxon>
        <taxon>Chytridiomycota incertae sedis</taxon>
        <taxon>Chytridiomycetes</taxon>
        <taxon>Synchytriales</taxon>
        <taxon>Synchytriaceae</taxon>
        <taxon>Synchytrium</taxon>
    </lineage>
</organism>
<feature type="transmembrane region" description="Helical" evidence="6">
    <location>
        <begin position="429"/>
        <end position="450"/>
    </location>
</feature>
<dbReference type="AlphaFoldDB" id="A0A507BNG6"/>
<evidence type="ECO:0000256" key="3">
    <source>
        <dbReference type="ARBA" id="ARBA00022692"/>
    </source>
</evidence>
<feature type="transmembrane region" description="Helical" evidence="6">
    <location>
        <begin position="140"/>
        <end position="160"/>
    </location>
</feature>
<dbReference type="GeneID" id="42006278"/>
<keyword evidence="3 6" id="KW-0812">Transmembrane</keyword>
<feature type="transmembrane region" description="Helical" evidence="6">
    <location>
        <begin position="115"/>
        <end position="134"/>
    </location>
</feature>
<dbReference type="SUPFAM" id="SSF103473">
    <property type="entry name" value="MFS general substrate transporter"/>
    <property type="match status" value="1"/>
</dbReference>
<evidence type="ECO:0000256" key="1">
    <source>
        <dbReference type="ARBA" id="ARBA00004141"/>
    </source>
</evidence>
<evidence type="ECO:0000313" key="9">
    <source>
        <dbReference type="Proteomes" id="UP000319731"/>
    </source>
</evidence>
<sequence>MGDEEKKLGSYEDVHEASWTQAEEAAVRWHIDRTVIPVALIMYIFAFLDRVNIGNARAYSLSTVTGLGAMERDNGMAGNDYNMLLSMFFVPYCALEPFSNLALIRFRPSVWLSRIMLTWGIFSSCMAACSSFPAIMTVRILMGAAEAGLFPGITFWLTFWYKPNEISGRISFFYGGSSFATAFSGLIATGVFYMDGAGGLAAWRWIFLLEGLPPVILGVVFYWLIPDYPETCKFLSEREREIAVTRLRVDPAAGDTKVFKMDEVWPVLREPQIWFQTCVFCLAVIPGYAIAYFQPTILTYLGYTGVAAQWMTVPTNIWNAIMLIILSNLSDRLGDRSGIMIIGQFICAGAFLVMANVWSPPSVAYGMLFVTPANAATVSLLHGWVANNHKSHTARGFAMGLMNGLGGVCGAIGGQIYRAADAPHFPIGNSINAGVLIAAAFIACGVRLSFIMANRAIDRRNAQILASGRALTHDETWRYTL</sequence>
<dbReference type="RefSeq" id="XP_031023014.1">
    <property type="nucleotide sequence ID" value="XM_031170981.1"/>
</dbReference>
<dbReference type="FunFam" id="1.20.1250.20:FF:000057">
    <property type="entry name" value="MFS general substrate transporter"/>
    <property type="match status" value="1"/>
</dbReference>